<evidence type="ECO:0000256" key="5">
    <source>
        <dbReference type="SAM" id="Phobius"/>
    </source>
</evidence>
<accession>A0ABQ3AZW3</accession>
<dbReference type="InterPro" id="IPR003825">
    <property type="entry name" value="Colicin-V_CvpA"/>
</dbReference>
<dbReference type="PANTHER" id="PTHR36926">
    <property type="entry name" value="COLICIN V PRODUCTION PROTEIN"/>
    <property type="match status" value="1"/>
</dbReference>
<evidence type="ECO:0000256" key="3">
    <source>
        <dbReference type="ARBA" id="ARBA00022989"/>
    </source>
</evidence>
<dbReference type="InterPro" id="IPR052719">
    <property type="entry name" value="CvpA-like"/>
</dbReference>
<feature type="transmembrane region" description="Helical" evidence="5">
    <location>
        <begin position="65"/>
        <end position="88"/>
    </location>
</feature>
<keyword evidence="4 5" id="KW-0472">Membrane</keyword>
<dbReference type="Pfam" id="PF02674">
    <property type="entry name" value="Colicin_V"/>
    <property type="match status" value="1"/>
</dbReference>
<evidence type="ECO:0000256" key="2">
    <source>
        <dbReference type="ARBA" id="ARBA00022692"/>
    </source>
</evidence>
<evidence type="ECO:0000313" key="7">
    <source>
        <dbReference type="Proteomes" id="UP000619761"/>
    </source>
</evidence>
<keyword evidence="7" id="KW-1185">Reference proteome</keyword>
<evidence type="ECO:0000256" key="4">
    <source>
        <dbReference type="ARBA" id="ARBA00023136"/>
    </source>
</evidence>
<organism evidence="6 7">
    <name type="scientific">Cellvibrio zantedeschiae</name>
    <dbReference type="NCBI Taxonomy" id="1237077"/>
    <lineage>
        <taxon>Bacteria</taxon>
        <taxon>Pseudomonadati</taxon>
        <taxon>Pseudomonadota</taxon>
        <taxon>Gammaproteobacteria</taxon>
        <taxon>Cellvibrionales</taxon>
        <taxon>Cellvibrionaceae</taxon>
        <taxon>Cellvibrio</taxon>
    </lineage>
</organism>
<name>A0ABQ3AZW3_9GAMM</name>
<protein>
    <recommendedName>
        <fullName evidence="8">Membrane protein required for colicin V production</fullName>
    </recommendedName>
</protein>
<evidence type="ECO:0000256" key="1">
    <source>
        <dbReference type="ARBA" id="ARBA00004141"/>
    </source>
</evidence>
<sequence>MNWADWAIVIVLTLSSVISLARGFIKEALSLVIWVVALVVANVFSHRLEVFLVNTISTPSLRAMAAFLLVFIGVLLIGALLNFLIGLIVKATGLSGTDRLLGTVFGFVRGLLVIMIFLIYVPNYVAITKDPWYQQSQLIPYFSPYQAAVQNGINGITAWVVGLLKKPETTAV</sequence>
<feature type="transmembrane region" description="Helical" evidence="5">
    <location>
        <begin position="100"/>
        <end position="121"/>
    </location>
</feature>
<feature type="transmembrane region" description="Helical" evidence="5">
    <location>
        <begin position="28"/>
        <end position="45"/>
    </location>
</feature>
<dbReference type="EMBL" id="BMYZ01000001">
    <property type="protein sequence ID" value="GGY73010.1"/>
    <property type="molecule type" value="Genomic_DNA"/>
</dbReference>
<proteinExistence type="predicted"/>
<reference evidence="7" key="1">
    <citation type="journal article" date="2019" name="Int. J. Syst. Evol. Microbiol.">
        <title>The Global Catalogue of Microorganisms (GCM) 10K type strain sequencing project: providing services to taxonomists for standard genome sequencing and annotation.</title>
        <authorList>
            <consortium name="The Broad Institute Genomics Platform"/>
            <consortium name="The Broad Institute Genome Sequencing Center for Infectious Disease"/>
            <person name="Wu L."/>
            <person name="Ma J."/>
        </authorList>
    </citation>
    <scope>NUCLEOTIDE SEQUENCE [LARGE SCALE GENOMIC DNA]</scope>
    <source>
        <strain evidence="7">KCTC 32239</strain>
    </source>
</reference>
<evidence type="ECO:0008006" key="8">
    <source>
        <dbReference type="Google" id="ProtNLM"/>
    </source>
</evidence>
<dbReference type="RefSeq" id="WP_189417616.1">
    <property type="nucleotide sequence ID" value="NZ_BMYZ01000001.1"/>
</dbReference>
<comment type="caution">
    <text evidence="6">The sequence shown here is derived from an EMBL/GenBank/DDBJ whole genome shotgun (WGS) entry which is preliminary data.</text>
</comment>
<keyword evidence="2 5" id="KW-0812">Transmembrane</keyword>
<gene>
    <name evidence="6" type="ORF">GCM10011613_17550</name>
</gene>
<feature type="transmembrane region" description="Helical" evidence="5">
    <location>
        <begin position="6"/>
        <end position="21"/>
    </location>
</feature>
<keyword evidence="3 5" id="KW-1133">Transmembrane helix</keyword>
<dbReference type="Proteomes" id="UP000619761">
    <property type="component" value="Unassembled WGS sequence"/>
</dbReference>
<comment type="subcellular location">
    <subcellularLocation>
        <location evidence="1">Membrane</location>
        <topology evidence="1">Multi-pass membrane protein</topology>
    </subcellularLocation>
</comment>
<evidence type="ECO:0000313" key="6">
    <source>
        <dbReference type="EMBL" id="GGY73010.1"/>
    </source>
</evidence>
<dbReference type="PANTHER" id="PTHR36926:SF1">
    <property type="entry name" value="COLICIN V PRODUCTION PROTEIN"/>
    <property type="match status" value="1"/>
</dbReference>